<dbReference type="Pfam" id="PF03864">
    <property type="entry name" value="Phage_cap_E"/>
    <property type="match status" value="1"/>
</dbReference>
<organism evidence="1 2">
    <name type="scientific">Enterococcus caccae ATCC BAA-1240</name>
    <dbReference type="NCBI Taxonomy" id="1158612"/>
    <lineage>
        <taxon>Bacteria</taxon>
        <taxon>Bacillati</taxon>
        <taxon>Bacillota</taxon>
        <taxon>Bacilli</taxon>
        <taxon>Lactobacillales</taxon>
        <taxon>Enterococcaceae</taxon>
        <taxon>Enterococcus</taxon>
    </lineage>
</organism>
<dbReference type="PATRIC" id="fig|1158612.3.peg.1597"/>
<protein>
    <recommendedName>
        <fullName evidence="3">HK97 family phage major capsid protein</fullName>
    </recommendedName>
</protein>
<keyword evidence="2" id="KW-1185">Reference proteome</keyword>
<dbReference type="STRING" id="317735.RU98_GL002168"/>
<dbReference type="InterPro" id="IPR005564">
    <property type="entry name" value="Major_capsid_GpE"/>
</dbReference>
<sequence length="369" mass="41024">MKNLLNLHQNKLKMNLQMFTDEVPLFELVAAPEMATYWTEKTLEQAPYLGEVLFPNNKQLGMELAWFIGQTGAPKALQPSALDAAAIPRDRADFEKLVTDMFFFKESKYIDEKLRQELLKVMQSGNQGYIDAVMNKIFADVVELINGASVTREIMRMQLLTTGKINVSGNGQDYSLDYGMKESHKGHVKVSWTDSDNSDPVDDIETAMDTIEADTGERPTRAIFNSVVLRQLRNSKKIGLNLYPNGAGNIRVSKADVIKYLQDELELEAVVYSKLYTDENGNSKKFVSDNILALLPAGELGSTWFGTTPEEADLMASNIANVSIVDTGVAVTTTNKVDPVNVDTKVSMMSLPSFEQIEKVFILNTIAKA</sequence>
<evidence type="ECO:0000313" key="1">
    <source>
        <dbReference type="EMBL" id="EOL45814.1"/>
    </source>
</evidence>
<dbReference type="OrthoDB" id="47969at2"/>
<gene>
    <name evidence="1" type="ORF">UC7_01611</name>
</gene>
<dbReference type="eggNOG" id="ENOG502ZCHY">
    <property type="taxonomic scope" value="Bacteria"/>
</dbReference>
<comment type="caution">
    <text evidence="1">The sequence shown here is derived from an EMBL/GenBank/DDBJ whole genome shotgun (WGS) entry which is preliminary data.</text>
</comment>
<dbReference type="RefSeq" id="WP_010771738.1">
    <property type="nucleotide sequence ID" value="NZ_KB946333.1"/>
</dbReference>
<dbReference type="Gene3D" id="3.90.1690.10">
    <property type="entry name" value="phage-related protein like domain"/>
    <property type="match status" value="1"/>
</dbReference>
<dbReference type="AlphaFoldDB" id="R3TW24"/>
<evidence type="ECO:0000313" key="2">
    <source>
        <dbReference type="Proteomes" id="UP000013840"/>
    </source>
</evidence>
<dbReference type="InterPro" id="IPR053738">
    <property type="entry name" value="Lambda_capsid_assembly"/>
</dbReference>
<dbReference type="Proteomes" id="UP000013840">
    <property type="component" value="Unassembled WGS sequence"/>
</dbReference>
<evidence type="ECO:0008006" key="3">
    <source>
        <dbReference type="Google" id="ProtNLM"/>
    </source>
</evidence>
<reference evidence="1 2" key="1">
    <citation type="submission" date="2013-02" db="EMBL/GenBank/DDBJ databases">
        <title>The Genome Sequence of Enterococcus caccae BAA-1240.</title>
        <authorList>
            <consortium name="The Broad Institute Genome Sequencing Platform"/>
            <consortium name="The Broad Institute Genome Sequencing Center for Infectious Disease"/>
            <person name="Earl A.M."/>
            <person name="Gilmore M.S."/>
            <person name="Lebreton F."/>
            <person name="Walker B."/>
            <person name="Young S.K."/>
            <person name="Zeng Q."/>
            <person name="Gargeya S."/>
            <person name="Fitzgerald M."/>
            <person name="Haas B."/>
            <person name="Abouelleil A."/>
            <person name="Alvarado L."/>
            <person name="Arachchi H.M."/>
            <person name="Berlin A.M."/>
            <person name="Chapman S.B."/>
            <person name="Dewar J."/>
            <person name="Goldberg J."/>
            <person name="Griggs A."/>
            <person name="Gujja S."/>
            <person name="Hansen M."/>
            <person name="Howarth C."/>
            <person name="Imamovic A."/>
            <person name="Larimer J."/>
            <person name="McCowan C."/>
            <person name="Murphy C."/>
            <person name="Neiman D."/>
            <person name="Pearson M."/>
            <person name="Priest M."/>
            <person name="Roberts A."/>
            <person name="Saif S."/>
            <person name="Shea T."/>
            <person name="Sisk P."/>
            <person name="Sykes S."/>
            <person name="Wortman J."/>
            <person name="Nusbaum C."/>
            <person name="Birren B."/>
        </authorList>
    </citation>
    <scope>NUCLEOTIDE SEQUENCE [LARGE SCALE GENOMIC DNA]</scope>
    <source>
        <strain evidence="1 2">ATCC BAA-1240</strain>
    </source>
</reference>
<name>R3TW24_9ENTE</name>
<dbReference type="EMBL" id="AJAU01000017">
    <property type="protein sequence ID" value="EOL45814.1"/>
    <property type="molecule type" value="Genomic_DNA"/>
</dbReference>
<accession>R3TW24</accession>
<proteinExistence type="predicted"/>